<keyword evidence="5" id="KW-1185">Reference proteome</keyword>
<dbReference type="Pfam" id="PF08924">
    <property type="entry name" value="Rv2525c_GlyHyd-like"/>
    <property type="match status" value="1"/>
</dbReference>
<feature type="domain" description="Rv2525c-like glycoside hydrolase-like" evidence="3">
    <location>
        <begin position="215"/>
        <end position="420"/>
    </location>
</feature>
<organism evidence="4 5">
    <name type="scientific">Thermasporomyces composti</name>
    <dbReference type="NCBI Taxonomy" id="696763"/>
    <lineage>
        <taxon>Bacteria</taxon>
        <taxon>Bacillati</taxon>
        <taxon>Actinomycetota</taxon>
        <taxon>Actinomycetes</taxon>
        <taxon>Propionibacteriales</taxon>
        <taxon>Nocardioidaceae</taxon>
        <taxon>Thermasporomyces</taxon>
    </lineage>
</organism>
<evidence type="ECO:0000313" key="4">
    <source>
        <dbReference type="EMBL" id="REF37223.1"/>
    </source>
</evidence>
<dbReference type="Pfam" id="PF01471">
    <property type="entry name" value="PG_binding_1"/>
    <property type="match status" value="2"/>
</dbReference>
<dbReference type="RefSeq" id="WP_115850720.1">
    <property type="nucleotide sequence ID" value="NZ_QTUC01000001.1"/>
</dbReference>
<dbReference type="GO" id="GO:0016787">
    <property type="term" value="F:hydrolase activity"/>
    <property type="evidence" value="ECO:0007669"/>
    <property type="project" value="UniProtKB-KW"/>
</dbReference>
<accession>A0A3D9V944</accession>
<feature type="signal peptide" evidence="1">
    <location>
        <begin position="1"/>
        <end position="26"/>
    </location>
</feature>
<evidence type="ECO:0000259" key="2">
    <source>
        <dbReference type="Pfam" id="PF01471"/>
    </source>
</evidence>
<name>A0A3D9V944_THECX</name>
<dbReference type="SUPFAM" id="SSF47090">
    <property type="entry name" value="PGBD-like"/>
    <property type="match status" value="2"/>
</dbReference>
<proteinExistence type="predicted"/>
<dbReference type="Proteomes" id="UP000256485">
    <property type="component" value="Unassembled WGS sequence"/>
</dbReference>
<sequence length="582" mass="60741">MRRAARPLIAGLAAVATMCASVTTTALPSAEAAQPTTTPTSDTTVTYRGYQVQVPRTWRVVDLRRNPRACVRFDRPAVYLGRPGDVQDCPTDLVGRTAGLILQPLDRTAREHLAPNVVPAVAGSAKAPAVVPSLGHTVQVAVEAAGVLVTAAHTPETEATVRRILATATLTSAARPASLSAVRTEPKATASVIHPGDYTGAGFDACAAPSQSAMDAWLNSPYRAVGVYIGGVSRACAQPNLTASWVSTQTSKGWHLIPIYVGLQAPCTNFRNRMSSDPATARSQGHQAGADAANLAAALGLAPGSVIYEDMEAYTRGGSCTTAVLSFLSGWTDELHARGYLSGVYSSAASGVADLVAAYNSSTYSRPDHIFFAWWNGRADVDGGSYIPDSYWANHQRIHQYRGDHNETHGGVTINIDNDYLDVGKGSTPPPTGCSNVNLDFTSYPTLSSGSSGAAVRAAQCLLDGLGFDPGPIDGLFGPATQAAVTSFQRSRGLDPDGIVGPRTWTALLSAGSTPTLRLGSTGSAVSRLQRALTAALGRTVTIDGVFGSQTEQAVRDYQASRSLDVDGIVGAQTWGALQAGR</sequence>
<dbReference type="InterPro" id="IPR002477">
    <property type="entry name" value="Peptidoglycan-bd-like"/>
</dbReference>
<dbReference type="SUPFAM" id="SSF51445">
    <property type="entry name" value="(Trans)glycosidases"/>
    <property type="match status" value="1"/>
</dbReference>
<dbReference type="InterPro" id="IPR015020">
    <property type="entry name" value="Rv2525c-like_Glyco_Hydro-like"/>
</dbReference>
<dbReference type="Gene3D" id="3.20.20.80">
    <property type="entry name" value="Glycosidases"/>
    <property type="match status" value="1"/>
</dbReference>
<dbReference type="InterPro" id="IPR036365">
    <property type="entry name" value="PGBD-like_sf"/>
</dbReference>
<feature type="domain" description="Peptidoglycan binding-like" evidence="2">
    <location>
        <begin position="452"/>
        <end position="508"/>
    </location>
</feature>
<dbReference type="Gene3D" id="1.10.101.10">
    <property type="entry name" value="PGBD-like superfamily/PGBD"/>
    <property type="match status" value="2"/>
</dbReference>
<feature type="chain" id="PRO_5038623466" evidence="1">
    <location>
        <begin position="27"/>
        <end position="582"/>
    </location>
</feature>
<gene>
    <name evidence="4" type="ORF">DFJ64_2664</name>
</gene>
<reference evidence="4 5" key="1">
    <citation type="submission" date="2018-08" db="EMBL/GenBank/DDBJ databases">
        <title>Sequencing the genomes of 1000 actinobacteria strains.</title>
        <authorList>
            <person name="Klenk H.-P."/>
        </authorList>
    </citation>
    <scope>NUCLEOTIDE SEQUENCE [LARGE SCALE GENOMIC DNA]</scope>
    <source>
        <strain evidence="4 5">DSM 22891</strain>
    </source>
</reference>
<dbReference type="OrthoDB" id="5171321at2"/>
<dbReference type="EMBL" id="QTUC01000001">
    <property type="protein sequence ID" value="REF37223.1"/>
    <property type="molecule type" value="Genomic_DNA"/>
</dbReference>
<evidence type="ECO:0000259" key="3">
    <source>
        <dbReference type="Pfam" id="PF08924"/>
    </source>
</evidence>
<evidence type="ECO:0000313" key="5">
    <source>
        <dbReference type="Proteomes" id="UP000256485"/>
    </source>
</evidence>
<evidence type="ECO:0000256" key="1">
    <source>
        <dbReference type="SAM" id="SignalP"/>
    </source>
</evidence>
<dbReference type="AlphaFoldDB" id="A0A3D9V944"/>
<dbReference type="InterPro" id="IPR036366">
    <property type="entry name" value="PGBDSf"/>
</dbReference>
<dbReference type="InterPro" id="IPR017853">
    <property type="entry name" value="GH"/>
</dbReference>
<feature type="domain" description="Peptidoglycan binding-like" evidence="2">
    <location>
        <begin position="522"/>
        <end position="578"/>
    </location>
</feature>
<keyword evidence="1" id="KW-0732">Signal</keyword>
<comment type="caution">
    <text evidence="4">The sequence shown here is derived from an EMBL/GenBank/DDBJ whole genome shotgun (WGS) entry which is preliminary data.</text>
</comment>
<keyword evidence="4" id="KW-0378">Hydrolase</keyword>
<protein>
    <submittedName>
        <fullName evidence="4">Peptidoglycan hydrolase-like protein with peptidoglycan-binding domain</fullName>
    </submittedName>
</protein>